<evidence type="ECO:0000256" key="1">
    <source>
        <dbReference type="ARBA" id="ARBA00001933"/>
    </source>
</evidence>
<dbReference type="SUPFAM" id="SSF53686">
    <property type="entry name" value="Tryptophan synthase beta subunit-like PLP-dependent enzymes"/>
    <property type="match status" value="1"/>
</dbReference>
<dbReference type="InterPro" id="IPR001926">
    <property type="entry name" value="TrpB-like_PALP"/>
</dbReference>
<reference evidence="5" key="1">
    <citation type="submission" date="2020-10" db="EMBL/GenBank/DDBJ databases">
        <authorList>
            <person name="Gilroy R."/>
        </authorList>
    </citation>
    <scope>NUCLEOTIDE SEQUENCE</scope>
    <source>
        <strain evidence="5">B1-20833</strain>
    </source>
</reference>
<protein>
    <submittedName>
        <fullName evidence="5">Cysteate synthase</fullName>
        <ecNumber evidence="5">2.5.1.76</ecNumber>
    </submittedName>
</protein>
<reference evidence="5" key="2">
    <citation type="journal article" date="2021" name="PeerJ">
        <title>Extensive microbial diversity within the chicken gut microbiome revealed by metagenomics and culture.</title>
        <authorList>
            <person name="Gilroy R."/>
            <person name="Ravi A."/>
            <person name="Getino M."/>
            <person name="Pursley I."/>
            <person name="Horton D.L."/>
            <person name="Alikhan N.F."/>
            <person name="Baker D."/>
            <person name="Gharbi K."/>
            <person name="Hall N."/>
            <person name="Watson M."/>
            <person name="Adriaenssens E.M."/>
            <person name="Foster-Nyarko E."/>
            <person name="Jarju S."/>
            <person name="Secka A."/>
            <person name="Antonio M."/>
            <person name="Oren A."/>
            <person name="Chaudhuri R.R."/>
            <person name="La Ragione R."/>
            <person name="Hildebrand F."/>
            <person name="Pallen M.J."/>
        </authorList>
    </citation>
    <scope>NUCLEOTIDE SEQUENCE</scope>
    <source>
        <strain evidence="5">B1-20833</strain>
    </source>
</reference>
<keyword evidence="3" id="KW-0663">Pyridoxal phosphate</keyword>
<evidence type="ECO:0000256" key="2">
    <source>
        <dbReference type="ARBA" id="ARBA00022545"/>
    </source>
</evidence>
<accession>A0A9D9ERS4</accession>
<evidence type="ECO:0000313" key="5">
    <source>
        <dbReference type="EMBL" id="MBO8451915.1"/>
    </source>
</evidence>
<evidence type="ECO:0000313" key="6">
    <source>
        <dbReference type="Proteomes" id="UP000823661"/>
    </source>
</evidence>
<dbReference type="Gene3D" id="3.40.50.1100">
    <property type="match status" value="2"/>
</dbReference>
<dbReference type="GO" id="GO:0044686">
    <property type="term" value="F:cysteate synthase activity"/>
    <property type="evidence" value="ECO:0007669"/>
    <property type="project" value="UniProtKB-EC"/>
</dbReference>
<gene>
    <name evidence="5" type="ORF">IAC06_03400</name>
</gene>
<dbReference type="GO" id="GO:0019295">
    <property type="term" value="P:coenzyme M biosynthetic process"/>
    <property type="evidence" value="ECO:0007669"/>
    <property type="project" value="UniProtKB-KW"/>
</dbReference>
<comment type="caution">
    <text evidence="5">The sequence shown here is derived from an EMBL/GenBank/DDBJ whole genome shotgun (WGS) entry which is preliminary data.</text>
</comment>
<dbReference type="EC" id="2.5.1.76" evidence="5"/>
<sequence>MKFTPTKYSLVNYSDGRRFEDTGWLLADPDAKEPSLIRADYENIRFNPREDLDGFYRYADWLPIKRTLEHSHRPVTYRSERLAGYLGLENLYITFSGYFPKIGATMETCSFKETEAYSVCARLPEDNERILVLASAGNTARAFAKVCSDNNIPVVISVPEDNIGALWFHKPLNSCVKIIAAPAGSDYFDAIALADKLNESPRYMAEGGAKNIARRDGMGTTLLSAVEVIGRIPDAYFQAIGSGTGTIAVWENNLRLIRDGRFGTHMMRLYPSQNCPFTIMYDSWKADSRKLVPLSAAEAREQAAEIKAKVLSNRKPPYSIAGGLYDAMKNAGGDMYSVTNAEIDFWKEKYLELEGIDIYSAAAVAVCSLSKAVEEGAVRKDETIMLNITGGGESLTKEHHDIWYAKPDAVIDSFLPAEEVIAKVDSLF</sequence>
<evidence type="ECO:0000259" key="4">
    <source>
        <dbReference type="Pfam" id="PF00291"/>
    </source>
</evidence>
<organism evidence="5 6">
    <name type="scientific">Candidatus Cryptobacteroides intestinavium</name>
    <dbReference type="NCBI Taxonomy" id="2840766"/>
    <lineage>
        <taxon>Bacteria</taxon>
        <taxon>Pseudomonadati</taxon>
        <taxon>Bacteroidota</taxon>
        <taxon>Bacteroidia</taxon>
        <taxon>Bacteroidales</taxon>
        <taxon>Candidatus Cryptobacteroides</taxon>
    </lineage>
</organism>
<dbReference type="Proteomes" id="UP000823661">
    <property type="component" value="Unassembled WGS sequence"/>
</dbReference>
<feature type="domain" description="Tryptophan synthase beta chain-like PALP" evidence="4">
    <location>
        <begin position="106"/>
        <end position="390"/>
    </location>
</feature>
<dbReference type="EMBL" id="JADIMI010000031">
    <property type="protein sequence ID" value="MBO8451915.1"/>
    <property type="molecule type" value="Genomic_DNA"/>
</dbReference>
<dbReference type="AlphaFoldDB" id="A0A9D9ERS4"/>
<dbReference type="InterPro" id="IPR036052">
    <property type="entry name" value="TrpB-like_PALP_sf"/>
</dbReference>
<dbReference type="InterPro" id="IPR022401">
    <property type="entry name" value="Cysteate_synthase"/>
</dbReference>
<proteinExistence type="predicted"/>
<keyword evidence="5" id="KW-0808">Transferase</keyword>
<keyword evidence="2" id="KW-0174">Coenzyme M biosynthesis</keyword>
<name>A0A9D9ERS4_9BACT</name>
<dbReference type="Pfam" id="PF00291">
    <property type="entry name" value="PALP"/>
    <property type="match status" value="1"/>
</dbReference>
<dbReference type="NCBIfam" id="TIGR03844">
    <property type="entry name" value="cysteate_syn"/>
    <property type="match status" value="1"/>
</dbReference>
<evidence type="ECO:0000256" key="3">
    <source>
        <dbReference type="ARBA" id="ARBA00022898"/>
    </source>
</evidence>
<comment type="cofactor">
    <cofactor evidence="1">
        <name>pyridoxal 5'-phosphate</name>
        <dbReference type="ChEBI" id="CHEBI:597326"/>
    </cofactor>
</comment>